<organism evidence="1 2">
    <name type="scientific">Acinetobacter phage AbTZA1</name>
    <dbReference type="NCBI Taxonomy" id="2500827"/>
    <lineage>
        <taxon>Viruses</taxon>
        <taxon>Duplodnaviria</taxon>
        <taxon>Heunggongvirae</taxon>
        <taxon>Uroviricota</taxon>
        <taxon>Caudoviricetes</taxon>
        <taxon>Pantevenvirales</taxon>
        <taxon>Straboviridae</taxon>
        <taxon>Twarogvirinae</taxon>
        <taxon>Hadassahvirus</taxon>
        <taxon>Hadassahvirus azbtza1</taxon>
    </lineage>
</organism>
<sequence length="73" mass="8702">MLLTPNQLDTVLIQWCKLFNVSYTNMHDEAFCVRHINGEWLYLWYNDDENLASEFIKQLENLLNLNVLEIIKG</sequence>
<evidence type="ECO:0000313" key="2">
    <source>
        <dbReference type="Proteomes" id="UP000287416"/>
    </source>
</evidence>
<accession>A0A3T0IH54</accession>
<reference evidence="1 2" key="1">
    <citation type="submission" date="2018-12" db="EMBL/GenBank/DDBJ databases">
        <title>Successful treatment of antibiotic resistant microbial bone infection with bacteriophages.</title>
        <authorList>
            <person name="Nir-Paz R."/>
            <person name="Gelman D."/>
            <person name="Khouri A."/>
            <person name="Sisson B.M."/>
            <person name="Fackler J."/>
            <person name="Oren S.A."/>
            <person name="Khalifa L."/>
            <person name="Rimon A."/>
            <person name="Glazer S.C."/>
            <person name="Moses A.E."/>
            <person name="Yoram W."/>
            <person name="Schooley R.T."/>
            <person name="Hazan R."/>
        </authorList>
    </citation>
    <scope>NUCLEOTIDE SEQUENCE [LARGE SCALE GENOMIC DNA]</scope>
</reference>
<dbReference type="GeneID" id="55811411"/>
<protein>
    <submittedName>
        <fullName evidence="1">Uncharacterized protein</fullName>
    </submittedName>
</protein>
<evidence type="ECO:0000313" key="1">
    <source>
        <dbReference type="EMBL" id="AZU98745.1"/>
    </source>
</evidence>
<dbReference type="EMBL" id="MK278860">
    <property type="protein sequence ID" value="AZU98745.1"/>
    <property type="molecule type" value="Genomic_DNA"/>
</dbReference>
<dbReference type="KEGG" id="vg:55811411"/>
<dbReference type="Proteomes" id="UP000287416">
    <property type="component" value="Segment"/>
</dbReference>
<name>A0A3T0IH54_9CAUD</name>
<proteinExistence type="predicted"/>
<dbReference type="RefSeq" id="YP_009882115.1">
    <property type="nucleotide sequence ID" value="NC_049445.1"/>
</dbReference>
<keyword evidence="2" id="KW-1185">Reference proteome</keyword>